<comment type="caution">
    <text evidence="1">The sequence shown here is derived from an EMBL/GenBank/DDBJ whole genome shotgun (WGS) entry which is preliminary data.</text>
</comment>
<evidence type="ECO:0000313" key="2">
    <source>
        <dbReference type="Proteomes" id="UP001289615"/>
    </source>
</evidence>
<sequence length="174" mass="19642">MTPAQKEQFYKDYTAIVHKFNGEYGTAFVIDPITTFTDEYWLELRDFEEMLKGRISTSSVVIENKEVYAPSLVPKLVELQMGSHKIAIRVDGSFDTQLNANTPDGRQLFSALHSLSSEIEQGNGDWKQMGYDPSIVDQGRAYSITVTGYYSFHGVSSPHNFDIIYYCNKNGGIT</sequence>
<evidence type="ECO:0000313" key="1">
    <source>
        <dbReference type="EMBL" id="MEA0979007.1"/>
    </source>
</evidence>
<gene>
    <name evidence="1" type="ORF">U6C28_22170</name>
</gene>
<organism evidence="1 2">
    <name type="scientific">Lysinibacillus irui</name>
    <dbReference type="NCBI Taxonomy" id="2998077"/>
    <lineage>
        <taxon>Bacteria</taxon>
        <taxon>Bacillati</taxon>
        <taxon>Bacillota</taxon>
        <taxon>Bacilli</taxon>
        <taxon>Bacillales</taxon>
        <taxon>Bacillaceae</taxon>
        <taxon>Lysinibacillus</taxon>
    </lineage>
</organism>
<dbReference type="Proteomes" id="UP001289615">
    <property type="component" value="Unassembled WGS sequence"/>
</dbReference>
<proteinExistence type="predicted"/>
<dbReference type="RefSeq" id="WP_322610880.1">
    <property type="nucleotide sequence ID" value="NZ_JAXLNX010000005.1"/>
</dbReference>
<accession>A0ABU5NSL6</accession>
<name>A0ABU5NSL6_9BACI</name>
<dbReference type="EMBL" id="JAXUIA010000019">
    <property type="protein sequence ID" value="MEA0979007.1"/>
    <property type="molecule type" value="Genomic_DNA"/>
</dbReference>
<protein>
    <submittedName>
        <fullName evidence="1">Uncharacterized protein</fullName>
    </submittedName>
</protein>
<reference evidence="1 2" key="1">
    <citation type="submission" date="2023-12" db="EMBL/GenBank/DDBJ databases">
        <title>Genome comparison identifies genes involved in endophytic behavior of Lysinibacillus irui and provides insights into its role as a plant-growth promoting bacterium.</title>
        <authorList>
            <person name="Hilario S."/>
            <person name="Matos I."/>
            <person name="Goncalves M.F.M."/>
            <person name="Pardo C.A."/>
            <person name="Santos M.J."/>
        </authorList>
    </citation>
    <scope>NUCLEOTIDE SEQUENCE [LARGE SCALE GENOMIC DNA]</scope>
    <source>
        <strain evidence="1 2">B3</strain>
    </source>
</reference>
<keyword evidence="2" id="KW-1185">Reference proteome</keyword>